<evidence type="ECO:0000313" key="11">
    <source>
        <dbReference type="Proteomes" id="UP000178583"/>
    </source>
</evidence>
<protein>
    <recommendedName>
        <fullName evidence="12">ABC3 transporter permease protein domain-containing protein</fullName>
    </recommendedName>
</protein>
<keyword evidence="2" id="KW-1003">Cell membrane</keyword>
<feature type="domain" description="ABC3 transporter permease C-terminal" evidence="8">
    <location>
        <begin position="274"/>
        <end position="397"/>
    </location>
</feature>
<dbReference type="AlphaFoldDB" id="A0A1F5EA86"/>
<proteinExistence type="inferred from homology"/>
<evidence type="ECO:0000256" key="3">
    <source>
        <dbReference type="ARBA" id="ARBA00022692"/>
    </source>
</evidence>
<keyword evidence="5 7" id="KW-0472">Membrane</keyword>
<comment type="caution">
    <text evidence="10">The sequence shown here is derived from an EMBL/GenBank/DDBJ whole genome shotgun (WGS) entry which is preliminary data.</text>
</comment>
<dbReference type="Proteomes" id="UP000178583">
    <property type="component" value="Unassembled WGS sequence"/>
</dbReference>
<accession>A0A1F5EA86</accession>
<evidence type="ECO:0000313" key="10">
    <source>
        <dbReference type="EMBL" id="OGD64220.1"/>
    </source>
</evidence>
<evidence type="ECO:0000256" key="6">
    <source>
        <dbReference type="ARBA" id="ARBA00038076"/>
    </source>
</evidence>
<dbReference type="InterPro" id="IPR003838">
    <property type="entry name" value="ABC3_permease_C"/>
</dbReference>
<gene>
    <name evidence="10" type="ORF">A2215_04185</name>
</gene>
<feature type="transmembrane region" description="Helical" evidence="7">
    <location>
        <begin position="317"/>
        <end position="348"/>
    </location>
</feature>
<evidence type="ECO:0000256" key="5">
    <source>
        <dbReference type="ARBA" id="ARBA00023136"/>
    </source>
</evidence>
<reference evidence="10 11" key="1">
    <citation type="journal article" date="2016" name="Nat. Commun.">
        <title>Thousands of microbial genomes shed light on interconnected biogeochemical processes in an aquifer system.</title>
        <authorList>
            <person name="Anantharaman K."/>
            <person name="Brown C.T."/>
            <person name="Hug L.A."/>
            <person name="Sharon I."/>
            <person name="Castelle C.J."/>
            <person name="Probst A.J."/>
            <person name="Thomas B.C."/>
            <person name="Singh A."/>
            <person name="Wilkins M.J."/>
            <person name="Karaoz U."/>
            <person name="Brodie E.L."/>
            <person name="Williams K.H."/>
            <person name="Hubbard S.S."/>
            <person name="Banfield J.F."/>
        </authorList>
    </citation>
    <scope>NUCLEOTIDE SEQUENCE [LARGE SCALE GENOMIC DNA]</scope>
</reference>
<keyword evidence="3 7" id="KW-0812">Transmembrane</keyword>
<feature type="transmembrane region" description="Helical" evidence="7">
    <location>
        <begin position="21"/>
        <end position="43"/>
    </location>
</feature>
<evidence type="ECO:0000256" key="2">
    <source>
        <dbReference type="ARBA" id="ARBA00022475"/>
    </source>
</evidence>
<dbReference type="PANTHER" id="PTHR30572:SF4">
    <property type="entry name" value="ABC TRANSPORTER PERMEASE YTRF"/>
    <property type="match status" value="1"/>
</dbReference>
<feature type="domain" description="MacB-like periplasmic core" evidence="9">
    <location>
        <begin position="21"/>
        <end position="246"/>
    </location>
</feature>
<dbReference type="STRING" id="1797472.A2215_04185"/>
<evidence type="ECO:0000259" key="8">
    <source>
        <dbReference type="Pfam" id="PF02687"/>
    </source>
</evidence>
<dbReference type="InterPro" id="IPR050250">
    <property type="entry name" value="Macrolide_Exporter_MacB"/>
</dbReference>
<feature type="transmembrane region" description="Helical" evidence="7">
    <location>
        <begin position="270"/>
        <end position="296"/>
    </location>
</feature>
<comment type="similarity">
    <text evidence="6">Belongs to the ABC-4 integral membrane protein family.</text>
</comment>
<organism evidence="10 11">
    <name type="scientific">Candidatus Berkelbacteria bacterium RIFOXYA2_FULL_43_10</name>
    <dbReference type="NCBI Taxonomy" id="1797472"/>
    <lineage>
        <taxon>Bacteria</taxon>
        <taxon>Candidatus Berkelbacteria</taxon>
    </lineage>
</organism>
<feature type="transmembrane region" description="Helical" evidence="7">
    <location>
        <begin position="368"/>
        <end position="388"/>
    </location>
</feature>
<evidence type="ECO:0000256" key="7">
    <source>
        <dbReference type="SAM" id="Phobius"/>
    </source>
</evidence>
<dbReference type="GO" id="GO:0022857">
    <property type="term" value="F:transmembrane transporter activity"/>
    <property type="evidence" value="ECO:0007669"/>
    <property type="project" value="TreeGrafter"/>
</dbReference>
<comment type="subcellular location">
    <subcellularLocation>
        <location evidence="1">Cell membrane</location>
        <topology evidence="1">Multi-pass membrane protein</topology>
    </subcellularLocation>
</comment>
<dbReference type="Pfam" id="PF02687">
    <property type="entry name" value="FtsX"/>
    <property type="match status" value="1"/>
</dbReference>
<dbReference type="InterPro" id="IPR025857">
    <property type="entry name" value="MacB_PCD"/>
</dbReference>
<dbReference type="Pfam" id="PF12704">
    <property type="entry name" value="MacB_PCD"/>
    <property type="match status" value="1"/>
</dbReference>
<evidence type="ECO:0000259" key="9">
    <source>
        <dbReference type="Pfam" id="PF12704"/>
    </source>
</evidence>
<dbReference type="PANTHER" id="PTHR30572">
    <property type="entry name" value="MEMBRANE COMPONENT OF TRANSPORTER-RELATED"/>
    <property type="match status" value="1"/>
</dbReference>
<sequence length="405" mass="44154">MDKKFVLQFAFRNLMTHRLRSALTVAGMVIGISAIVFLVSFAFGVERIVTKEVSGTNAYELLDIGAGSSQIVRLDKDSINKIQDFEGVKEVATIINVVAKVKEIASAQNNTSVFGTTSEYLDWSGLSVREGDTFESPNLKLKNVNAKPAVVNTALLLALNKSSNQAIGSAITLDIIVPKSLTDKDQSVVTTDYPFEIVGVLEDDSSSAVYANEEILQSLGVENYSQAKAILRNQNQVDSVRKQIENLGFKTQYVGETVAQVEKVFSFFKLILGSFGLIALLVASLGMFNTLTISLLERMKEVALLKILGMKKRDISIIFLTESIIFGIFGGFIGIIIGFGLGGIISSIFNAYALRAGGNRIELFYAPLWFIIVMVAFSVGVGLLTGLYPSRRASRVAPLDVIRYE</sequence>
<keyword evidence="4 7" id="KW-1133">Transmembrane helix</keyword>
<evidence type="ECO:0000256" key="1">
    <source>
        <dbReference type="ARBA" id="ARBA00004651"/>
    </source>
</evidence>
<dbReference type="EMBL" id="MEZY01000021">
    <property type="protein sequence ID" value="OGD64220.1"/>
    <property type="molecule type" value="Genomic_DNA"/>
</dbReference>
<dbReference type="GO" id="GO:0005886">
    <property type="term" value="C:plasma membrane"/>
    <property type="evidence" value="ECO:0007669"/>
    <property type="project" value="UniProtKB-SubCell"/>
</dbReference>
<evidence type="ECO:0000256" key="4">
    <source>
        <dbReference type="ARBA" id="ARBA00022989"/>
    </source>
</evidence>
<evidence type="ECO:0008006" key="12">
    <source>
        <dbReference type="Google" id="ProtNLM"/>
    </source>
</evidence>
<name>A0A1F5EA86_9BACT</name>